<feature type="region of interest" description="Disordered" evidence="6">
    <location>
        <begin position="1"/>
        <end position="26"/>
    </location>
</feature>
<feature type="region of interest" description="Disordered" evidence="6">
    <location>
        <begin position="95"/>
        <end position="118"/>
    </location>
</feature>
<dbReference type="GO" id="GO:0008270">
    <property type="term" value="F:zinc ion binding"/>
    <property type="evidence" value="ECO:0007669"/>
    <property type="project" value="UniProtKB-KW"/>
</dbReference>
<reference evidence="8 9" key="1">
    <citation type="journal article" date="2015" name="Genome Biol. Evol.">
        <title>Phylogenomic analyses indicate that early fungi evolved digesting cell walls of algal ancestors of land plants.</title>
        <authorList>
            <person name="Chang Y."/>
            <person name="Wang S."/>
            <person name="Sekimoto S."/>
            <person name="Aerts A.L."/>
            <person name="Choi C."/>
            <person name="Clum A."/>
            <person name="LaButti K.M."/>
            <person name="Lindquist E.A."/>
            <person name="Yee Ngan C."/>
            <person name="Ohm R.A."/>
            <person name="Salamov A.A."/>
            <person name="Grigoriev I.V."/>
            <person name="Spatafora J.W."/>
            <person name="Berbee M.L."/>
        </authorList>
    </citation>
    <scope>NUCLEOTIDE SEQUENCE [LARGE SCALE GENOMIC DNA]</scope>
    <source>
        <strain evidence="8 9">JEL478</strain>
    </source>
</reference>
<accession>A0A139AQT7</accession>
<keyword evidence="4" id="KW-0862">Zinc</keyword>
<dbReference type="GO" id="GO:0000978">
    <property type="term" value="F:RNA polymerase II cis-regulatory region sequence-specific DNA binding"/>
    <property type="evidence" value="ECO:0007669"/>
    <property type="project" value="TreeGrafter"/>
</dbReference>
<evidence type="ECO:0000313" key="9">
    <source>
        <dbReference type="Proteomes" id="UP000070544"/>
    </source>
</evidence>
<feature type="compositionally biased region" description="Acidic residues" evidence="6">
    <location>
        <begin position="1"/>
        <end position="16"/>
    </location>
</feature>
<evidence type="ECO:0000313" key="8">
    <source>
        <dbReference type="EMBL" id="KXS19098.1"/>
    </source>
</evidence>
<dbReference type="InterPro" id="IPR013087">
    <property type="entry name" value="Znf_C2H2_type"/>
</dbReference>
<evidence type="ECO:0000256" key="5">
    <source>
        <dbReference type="PROSITE-ProRule" id="PRU00042"/>
    </source>
</evidence>
<gene>
    <name evidence="8" type="ORF">M427DRAFT_468923</name>
</gene>
<evidence type="ECO:0000256" key="1">
    <source>
        <dbReference type="ARBA" id="ARBA00022723"/>
    </source>
</evidence>
<dbReference type="OMA" id="DIMWETE"/>
<dbReference type="InterPro" id="IPR036236">
    <property type="entry name" value="Znf_C2H2_sf"/>
</dbReference>
<dbReference type="PROSITE" id="PS00028">
    <property type="entry name" value="ZINC_FINGER_C2H2_1"/>
    <property type="match status" value="2"/>
</dbReference>
<dbReference type="PANTHER" id="PTHR23235">
    <property type="entry name" value="KRUEPPEL-LIKE TRANSCRIPTION FACTOR"/>
    <property type="match status" value="1"/>
</dbReference>
<feature type="domain" description="C2H2-type" evidence="7">
    <location>
        <begin position="151"/>
        <end position="177"/>
    </location>
</feature>
<evidence type="ECO:0000256" key="2">
    <source>
        <dbReference type="ARBA" id="ARBA00022737"/>
    </source>
</evidence>
<sequence length="177" mass="19445">MFIQEEEEEENLEVEEPATSGSEFGYEHASFTVPVEVASPSGALPSTVQQALTSMLANALPFAQNATVEELAQHIASAQVAQAVQQAAQLVQHIDGTGSGEKTSRTSRPSVSGGKNAKADKIKTCAECGKTFDRMWNYKSHMLTHTGEKKFPCNVCQLRFARAYDLKRHSRFHNEDK</sequence>
<keyword evidence="1" id="KW-0479">Metal-binding</keyword>
<dbReference type="FunFam" id="3.30.160.60:FF:000446">
    <property type="entry name" value="Zinc finger protein"/>
    <property type="match status" value="1"/>
</dbReference>
<protein>
    <recommendedName>
        <fullName evidence="7">C2H2-type domain-containing protein</fullName>
    </recommendedName>
</protein>
<keyword evidence="2" id="KW-0677">Repeat</keyword>
<dbReference type="EMBL" id="KQ965739">
    <property type="protein sequence ID" value="KXS19098.1"/>
    <property type="molecule type" value="Genomic_DNA"/>
</dbReference>
<dbReference type="PANTHER" id="PTHR23235:SF120">
    <property type="entry name" value="KRUPPEL-LIKE FACTOR 15"/>
    <property type="match status" value="1"/>
</dbReference>
<evidence type="ECO:0000256" key="4">
    <source>
        <dbReference type="ARBA" id="ARBA00022833"/>
    </source>
</evidence>
<dbReference type="Gene3D" id="3.30.160.60">
    <property type="entry name" value="Classic Zinc Finger"/>
    <property type="match status" value="2"/>
</dbReference>
<name>A0A139AQT7_GONPJ</name>
<evidence type="ECO:0000259" key="7">
    <source>
        <dbReference type="PROSITE" id="PS50157"/>
    </source>
</evidence>
<dbReference type="STRING" id="1344416.A0A139AQT7"/>
<dbReference type="PROSITE" id="PS50157">
    <property type="entry name" value="ZINC_FINGER_C2H2_2"/>
    <property type="match status" value="2"/>
</dbReference>
<dbReference type="AlphaFoldDB" id="A0A139AQT7"/>
<dbReference type="GO" id="GO:0000981">
    <property type="term" value="F:DNA-binding transcription factor activity, RNA polymerase II-specific"/>
    <property type="evidence" value="ECO:0007669"/>
    <property type="project" value="TreeGrafter"/>
</dbReference>
<dbReference type="SMART" id="SM00355">
    <property type="entry name" value="ZnF_C2H2"/>
    <property type="match status" value="2"/>
</dbReference>
<organism evidence="8 9">
    <name type="scientific">Gonapodya prolifera (strain JEL478)</name>
    <name type="common">Monoblepharis prolifera</name>
    <dbReference type="NCBI Taxonomy" id="1344416"/>
    <lineage>
        <taxon>Eukaryota</taxon>
        <taxon>Fungi</taxon>
        <taxon>Fungi incertae sedis</taxon>
        <taxon>Chytridiomycota</taxon>
        <taxon>Chytridiomycota incertae sedis</taxon>
        <taxon>Monoblepharidomycetes</taxon>
        <taxon>Monoblepharidales</taxon>
        <taxon>Gonapodyaceae</taxon>
        <taxon>Gonapodya</taxon>
    </lineage>
</organism>
<keyword evidence="9" id="KW-1185">Reference proteome</keyword>
<dbReference type="Proteomes" id="UP000070544">
    <property type="component" value="Unassembled WGS sequence"/>
</dbReference>
<evidence type="ECO:0000256" key="6">
    <source>
        <dbReference type="SAM" id="MobiDB-lite"/>
    </source>
</evidence>
<dbReference type="OrthoDB" id="2162596at2759"/>
<feature type="domain" description="C2H2-type" evidence="7">
    <location>
        <begin position="123"/>
        <end position="150"/>
    </location>
</feature>
<dbReference type="FunFam" id="3.30.160.60:FF:000100">
    <property type="entry name" value="Zinc finger 45-like"/>
    <property type="match status" value="1"/>
</dbReference>
<proteinExistence type="predicted"/>
<dbReference type="SUPFAM" id="SSF57667">
    <property type="entry name" value="beta-beta-alpha zinc fingers"/>
    <property type="match status" value="1"/>
</dbReference>
<keyword evidence="3 5" id="KW-0863">Zinc-finger</keyword>
<evidence type="ECO:0000256" key="3">
    <source>
        <dbReference type="ARBA" id="ARBA00022771"/>
    </source>
</evidence>
<dbReference type="Pfam" id="PF00096">
    <property type="entry name" value="zf-C2H2"/>
    <property type="match status" value="2"/>
</dbReference>